<feature type="domain" description="GST N-terminal" evidence="3">
    <location>
        <begin position="1"/>
        <end position="80"/>
    </location>
</feature>
<dbReference type="FunFam" id="3.40.30.10:FF:000039">
    <property type="entry name" value="Glutathione S-transferase domain"/>
    <property type="match status" value="1"/>
</dbReference>
<dbReference type="InterPro" id="IPR004045">
    <property type="entry name" value="Glutathione_S-Trfase_N"/>
</dbReference>
<dbReference type="Pfam" id="PF14497">
    <property type="entry name" value="GST_C_3"/>
    <property type="match status" value="1"/>
</dbReference>
<dbReference type="SFLD" id="SFLDS00019">
    <property type="entry name" value="Glutathione_Transferase_(cytos"/>
    <property type="match status" value="1"/>
</dbReference>
<dbReference type="EMBL" id="DSRU01000142">
    <property type="protein sequence ID" value="HFM98057.1"/>
    <property type="molecule type" value="Genomic_DNA"/>
</dbReference>
<dbReference type="InterPro" id="IPR040079">
    <property type="entry name" value="Glutathione_S-Trfase"/>
</dbReference>
<dbReference type="PANTHER" id="PTHR44051">
    <property type="entry name" value="GLUTATHIONE S-TRANSFERASE-RELATED"/>
    <property type="match status" value="1"/>
</dbReference>
<dbReference type="GO" id="GO:0016740">
    <property type="term" value="F:transferase activity"/>
    <property type="evidence" value="ECO:0007669"/>
    <property type="project" value="UniProtKB-KW"/>
</dbReference>
<comment type="similarity">
    <text evidence="1">Belongs to the GST superfamily.</text>
</comment>
<dbReference type="CDD" id="cd03046">
    <property type="entry name" value="GST_N_GTT1_like"/>
    <property type="match status" value="1"/>
</dbReference>
<dbReference type="InterPro" id="IPR004046">
    <property type="entry name" value="GST_C"/>
</dbReference>
<dbReference type="SFLD" id="SFLDG00358">
    <property type="entry name" value="Main_(cytGST)"/>
    <property type="match status" value="1"/>
</dbReference>
<dbReference type="PROSITE" id="PS50404">
    <property type="entry name" value="GST_NTER"/>
    <property type="match status" value="1"/>
</dbReference>
<evidence type="ECO:0000259" key="3">
    <source>
        <dbReference type="PROSITE" id="PS50404"/>
    </source>
</evidence>
<dbReference type="SUPFAM" id="SSF52833">
    <property type="entry name" value="Thioredoxin-like"/>
    <property type="match status" value="1"/>
</dbReference>
<protein>
    <submittedName>
        <fullName evidence="5">Glutathione S-transferase family protein</fullName>
    </submittedName>
</protein>
<dbReference type="SFLD" id="SFLDG01150">
    <property type="entry name" value="Main.1:_Beta-like"/>
    <property type="match status" value="1"/>
</dbReference>
<gene>
    <name evidence="5" type="ORF">ENR64_09945</name>
</gene>
<dbReference type="Gene3D" id="1.20.1050.10">
    <property type="match status" value="1"/>
</dbReference>
<dbReference type="InterPro" id="IPR036282">
    <property type="entry name" value="Glutathione-S-Trfase_C_sf"/>
</dbReference>
<dbReference type="SUPFAM" id="SSF47616">
    <property type="entry name" value="GST C-terminal domain-like"/>
    <property type="match status" value="1"/>
</dbReference>
<evidence type="ECO:0000313" key="5">
    <source>
        <dbReference type="EMBL" id="HFM98057.1"/>
    </source>
</evidence>
<dbReference type="PANTHER" id="PTHR44051:SF8">
    <property type="entry name" value="GLUTATHIONE S-TRANSFERASE GSTA"/>
    <property type="match status" value="1"/>
</dbReference>
<dbReference type="Pfam" id="PF02798">
    <property type="entry name" value="GST_N"/>
    <property type="match status" value="1"/>
</dbReference>
<feature type="domain" description="GST C-terminal" evidence="4">
    <location>
        <begin position="81"/>
        <end position="187"/>
    </location>
</feature>
<name>A0A7C3PNA4_9CYAN</name>
<proteinExistence type="inferred from homology"/>
<reference evidence="5" key="1">
    <citation type="journal article" date="2020" name="mSystems">
        <title>Genome- and Community-Level Interaction Insights into Carbon Utilization and Element Cycling Functions of Hydrothermarchaeota in Hydrothermal Sediment.</title>
        <authorList>
            <person name="Zhou Z."/>
            <person name="Liu Y."/>
            <person name="Xu W."/>
            <person name="Pan J."/>
            <person name="Luo Z.H."/>
            <person name="Li M."/>
        </authorList>
    </citation>
    <scope>NUCLEOTIDE SEQUENCE [LARGE SCALE GENOMIC DNA]</scope>
    <source>
        <strain evidence="5">SpSt-418</strain>
    </source>
</reference>
<dbReference type="AlphaFoldDB" id="A0A7C3PNA4"/>
<evidence type="ECO:0000259" key="4">
    <source>
        <dbReference type="PROSITE" id="PS50405"/>
    </source>
</evidence>
<dbReference type="InterPro" id="IPR036249">
    <property type="entry name" value="Thioredoxin-like_sf"/>
</dbReference>
<accession>A0A7C3PNA4</accession>
<dbReference type="Gene3D" id="3.40.30.10">
    <property type="entry name" value="Glutaredoxin"/>
    <property type="match status" value="1"/>
</dbReference>
<sequence length="187" mass="20811">MLKLYGGARSRASIIEWYLTELSVPFEFVQLDMQAGEHRQAPFLEINPVGKVPAIVDGGLKLWESGAIMLYLAEKYGGVTSLEERSTLNQWINYANATMGPEVFSEATREKSLPRHMEVLDTLLTKQPWLMGDEFSVADVAVGALLGYIPLMLKADLSPYPAVMGYLQRIAERPAFQKAIASKYSAH</sequence>
<dbReference type="PROSITE" id="PS50405">
    <property type="entry name" value="GST_CTER"/>
    <property type="match status" value="1"/>
</dbReference>
<dbReference type="InterPro" id="IPR010987">
    <property type="entry name" value="Glutathione-S-Trfase_C-like"/>
</dbReference>
<evidence type="ECO:0000256" key="2">
    <source>
        <dbReference type="ARBA" id="ARBA00022679"/>
    </source>
</evidence>
<evidence type="ECO:0000256" key="1">
    <source>
        <dbReference type="ARBA" id="ARBA00007409"/>
    </source>
</evidence>
<organism evidence="5">
    <name type="scientific">Oscillatoriales cyanobacterium SpSt-418</name>
    <dbReference type="NCBI Taxonomy" id="2282169"/>
    <lineage>
        <taxon>Bacteria</taxon>
        <taxon>Bacillati</taxon>
        <taxon>Cyanobacteriota</taxon>
        <taxon>Cyanophyceae</taxon>
        <taxon>Oscillatoriophycideae</taxon>
        <taxon>Oscillatoriales</taxon>
    </lineage>
</organism>
<keyword evidence="2 5" id="KW-0808">Transferase</keyword>
<comment type="caution">
    <text evidence="5">The sequence shown here is derived from an EMBL/GenBank/DDBJ whole genome shotgun (WGS) entry which is preliminary data.</text>
</comment>